<dbReference type="InterPro" id="IPR000011">
    <property type="entry name" value="UBQ/SUMO-activ_enz_E1-like"/>
</dbReference>
<dbReference type="STRING" id="101127.A0A1X2GVQ8"/>
<dbReference type="AlphaFoldDB" id="A0A1X2GVQ8"/>
<proteinExistence type="inferred from homology"/>
<evidence type="ECO:0000256" key="6">
    <source>
        <dbReference type="ARBA" id="ARBA00044354"/>
    </source>
</evidence>
<evidence type="ECO:0000256" key="2">
    <source>
        <dbReference type="ARBA" id="ARBA00004718"/>
    </source>
</evidence>
<dbReference type="GO" id="GO:0005737">
    <property type="term" value="C:cytoplasm"/>
    <property type="evidence" value="ECO:0007669"/>
    <property type="project" value="TreeGrafter"/>
</dbReference>
<dbReference type="InterPro" id="IPR045886">
    <property type="entry name" value="ThiF/MoeB/HesA"/>
</dbReference>
<dbReference type="OrthoDB" id="1708823at2759"/>
<dbReference type="GO" id="GO:0031510">
    <property type="term" value="C:SUMO activating enzyme complex"/>
    <property type="evidence" value="ECO:0007669"/>
    <property type="project" value="TreeGrafter"/>
</dbReference>
<dbReference type="InterPro" id="IPR000594">
    <property type="entry name" value="ThiF_NAD_FAD-bd"/>
</dbReference>
<dbReference type="Proteomes" id="UP000242146">
    <property type="component" value="Unassembled WGS sequence"/>
</dbReference>
<comment type="similarity">
    <text evidence="3">Belongs to the ubiquitin-activating E1 family.</text>
</comment>
<comment type="caution">
    <text evidence="8">The sequence shown here is derived from an EMBL/GenBank/DDBJ whole genome shotgun (WGS) entry which is preliminary data.</text>
</comment>
<dbReference type="Pfam" id="PF00899">
    <property type="entry name" value="ThiF"/>
    <property type="match status" value="1"/>
</dbReference>
<reference evidence="8 9" key="1">
    <citation type="submission" date="2016-07" db="EMBL/GenBank/DDBJ databases">
        <title>Pervasive Adenine N6-methylation of Active Genes in Fungi.</title>
        <authorList>
            <consortium name="DOE Joint Genome Institute"/>
            <person name="Mondo S.J."/>
            <person name="Dannebaum R.O."/>
            <person name="Kuo R.C."/>
            <person name="Labutti K."/>
            <person name="Haridas S."/>
            <person name="Kuo A."/>
            <person name="Salamov A."/>
            <person name="Ahrendt S.R."/>
            <person name="Lipzen A."/>
            <person name="Sullivan W."/>
            <person name="Andreopoulos W.B."/>
            <person name="Clum A."/>
            <person name="Lindquist E."/>
            <person name="Daum C."/>
            <person name="Ramamoorthy G.K."/>
            <person name="Gryganskyi A."/>
            <person name="Culley D."/>
            <person name="Magnuson J.K."/>
            <person name="James T.Y."/>
            <person name="O'Malley M.A."/>
            <person name="Stajich J.E."/>
            <person name="Spatafora J.W."/>
            <person name="Visel A."/>
            <person name="Grigoriev I.V."/>
        </authorList>
    </citation>
    <scope>NUCLEOTIDE SEQUENCE [LARGE SCALE GENOMIC DNA]</scope>
    <source>
        <strain evidence="8 9">NRRL 3301</strain>
    </source>
</reference>
<gene>
    <name evidence="8" type="ORF">DM01DRAFT_1298688</name>
</gene>
<dbReference type="PANTHER" id="PTHR10953">
    <property type="entry name" value="UBIQUITIN-ACTIVATING ENZYME E1"/>
    <property type="match status" value="1"/>
</dbReference>
<comment type="subcellular location">
    <subcellularLocation>
        <location evidence="1">Nucleus</location>
    </subcellularLocation>
</comment>
<dbReference type="GO" id="GO:0016925">
    <property type="term" value="P:protein sumoylation"/>
    <property type="evidence" value="ECO:0007669"/>
    <property type="project" value="TreeGrafter"/>
</dbReference>
<dbReference type="Gene3D" id="3.40.50.720">
    <property type="entry name" value="NAD(P)-binding Rossmann-like Domain"/>
    <property type="match status" value="1"/>
</dbReference>
<dbReference type="EMBL" id="MCGT01000002">
    <property type="protein sequence ID" value="ORX62117.1"/>
    <property type="molecule type" value="Genomic_DNA"/>
</dbReference>
<evidence type="ECO:0000256" key="4">
    <source>
        <dbReference type="ARBA" id="ARBA00022786"/>
    </source>
</evidence>
<organism evidence="8 9">
    <name type="scientific">Hesseltinella vesiculosa</name>
    <dbReference type="NCBI Taxonomy" id="101127"/>
    <lineage>
        <taxon>Eukaryota</taxon>
        <taxon>Fungi</taxon>
        <taxon>Fungi incertae sedis</taxon>
        <taxon>Mucoromycota</taxon>
        <taxon>Mucoromycotina</taxon>
        <taxon>Mucoromycetes</taxon>
        <taxon>Mucorales</taxon>
        <taxon>Cunninghamellaceae</taxon>
        <taxon>Hesseltinella</taxon>
    </lineage>
</organism>
<protein>
    <recommendedName>
        <fullName evidence="6">Ubiquitin-like 1-activating enzyme E1A</fullName>
    </recommendedName>
</protein>
<evidence type="ECO:0000259" key="7">
    <source>
        <dbReference type="Pfam" id="PF00899"/>
    </source>
</evidence>
<evidence type="ECO:0000256" key="3">
    <source>
        <dbReference type="ARBA" id="ARBA00005673"/>
    </source>
</evidence>
<comment type="pathway">
    <text evidence="2">Protein modification; protein sumoylation.</text>
</comment>
<accession>A0A1X2GVQ8</accession>
<dbReference type="PANTHER" id="PTHR10953:SF162">
    <property type="entry name" value="SUMO-ACTIVATING ENZYME SUBUNIT 1"/>
    <property type="match status" value="1"/>
</dbReference>
<keyword evidence="5" id="KW-0539">Nucleus</keyword>
<feature type="domain" description="THIF-type NAD/FAD binding fold" evidence="7">
    <location>
        <begin position="14"/>
        <end position="316"/>
    </location>
</feature>
<name>A0A1X2GVQ8_9FUNG</name>
<keyword evidence="4" id="KW-0833">Ubl conjugation pathway</keyword>
<sequence>MANKDLSQDEAAIYDRQIRLWGIEAQQSIGRAHILIAGLRAVASEVAKNLVLAGVGSITILDHTDVTKQAVDSQFFLSDEHVGQNKAEAVAPALQALNPRVNVLIDKEDIHKKADEFFEPFDIVCVFHTDVNLLTRVNDIRHNVSKPFYAADAFGWVGYIFCDLVKHTYIEEKHQTPANKSDEPIVTRTTHVETYQPLCKSLEKNWSTMSAKAIKKRISPIAFLIQILLKYQLKSPQFPSDTEIDELVKDKDIWLQAVGVNDTSVLDDEILKGLSLYQTELPPIAAIIGGVLAQEVIKVLSAKELPVQNWFYYNGYDGSGLIHQLESTE</sequence>
<evidence type="ECO:0000313" key="9">
    <source>
        <dbReference type="Proteomes" id="UP000242146"/>
    </source>
</evidence>
<dbReference type="InterPro" id="IPR035985">
    <property type="entry name" value="Ubiquitin-activating_enz"/>
</dbReference>
<dbReference type="SUPFAM" id="SSF69572">
    <property type="entry name" value="Activating enzymes of the ubiquitin-like proteins"/>
    <property type="match status" value="1"/>
</dbReference>
<evidence type="ECO:0000256" key="1">
    <source>
        <dbReference type="ARBA" id="ARBA00004123"/>
    </source>
</evidence>
<dbReference type="PRINTS" id="PR01849">
    <property type="entry name" value="UBIQUITINACT"/>
</dbReference>
<evidence type="ECO:0000313" key="8">
    <source>
        <dbReference type="EMBL" id="ORX62117.1"/>
    </source>
</evidence>
<evidence type="ECO:0000256" key="5">
    <source>
        <dbReference type="ARBA" id="ARBA00023242"/>
    </source>
</evidence>
<keyword evidence="9" id="KW-1185">Reference proteome</keyword>
<dbReference type="GO" id="GO:0019948">
    <property type="term" value="F:SUMO activating enzyme activity"/>
    <property type="evidence" value="ECO:0007669"/>
    <property type="project" value="TreeGrafter"/>
</dbReference>